<keyword evidence="2" id="KW-0472">Membrane</keyword>
<evidence type="ECO:0000256" key="2">
    <source>
        <dbReference type="SAM" id="Phobius"/>
    </source>
</evidence>
<keyword evidence="2" id="KW-1133">Transmembrane helix</keyword>
<sequence>MEHPVTIETLGGAVARLDVRRGSWLVGRAPEADLKLYSDRVSPRHAWLRRDARGTWVSDAGSRAGTLVNGEALAPRQARLLHDGDRVSFGPITAVYTDVGATGDDRPVFAVVPARRAGTVALVLGPVLFVAGFGLGAARLLRHFGAGPEFGVALLVVGLMVSVLGVVLARRRKARPSAVHGSRT</sequence>
<dbReference type="SMART" id="SM00240">
    <property type="entry name" value="FHA"/>
    <property type="match status" value="1"/>
</dbReference>
<dbReference type="InterPro" id="IPR000253">
    <property type="entry name" value="FHA_dom"/>
</dbReference>
<evidence type="ECO:0000313" key="5">
    <source>
        <dbReference type="Proteomes" id="UP000399805"/>
    </source>
</evidence>
<dbReference type="Pfam" id="PF00498">
    <property type="entry name" value="FHA"/>
    <property type="match status" value="1"/>
</dbReference>
<dbReference type="Gene3D" id="2.60.200.20">
    <property type="match status" value="1"/>
</dbReference>
<dbReference type="PANTHER" id="PTHR23308">
    <property type="entry name" value="NUCLEAR INHIBITOR OF PROTEIN PHOSPHATASE-1"/>
    <property type="match status" value="1"/>
</dbReference>
<dbReference type="InterPro" id="IPR050923">
    <property type="entry name" value="Cell_Proc_Reg/RNA_Proc"/>
</dbReference>
<feature type="domain" description="FHA" evidence="3">
    <location>
        <begin position="24"/>
        <end position="73"/>
    </location>
</feature>
<dbReference type="CDD" id="cd00060">
    <property type="entry name" value="FHA"/>
    <property type="match status" value="1"/>
</dbReference>
<dbReference type="EMBL" id="CABVGP010000001">
    <property type="protein sequence ID" value="VVJ18730.1"/>
    <property type="molecule type" value="Genomic_DNA"/>
</dbReference>
<keyword evidence="1" id="KW-0597">Phosphoprotein</keyword>
<feature type="transmembrane region" description="Helical" evidence="2">
    <location>
        <begin position="150"/>
        <end position="169"/>
    </location>
</feature>
<keyword evidence="5" id="KW-1185">Reference proteome</keyword>
<dbReference type="InterPro" id="IPR008984">
    <property type="entry name" value="SMAD_FHA_dom_sf"/>
</dbReference>
<dbReference type="PROSITE" id="PS50006">
    <property type="entry name" value="FHA_DOMAIN"/>
    <property type="match status" value="1"/>
</dbReference>
<evidence type="ECO:0000256" key="1">
    <source>
        <dbReference type="ARBA" id="ARBA00022553"/>
    </source>
</evidence>
<protein>
    <recommendedName>
        <fullName evidence="3">FHA domain-containing protein</fullName>
    </recommendedName>
</protein>
<dbReference type="SUPFAM" id="SSF49879">
    <property type="entry name" value="SMAD/FHA domain"/>
    <property type="match status" value="1"/>
</dbReference>
<keyword evidence="2" id="KW-0812">Transmembrane</keyword>
<proteinExistence type="predicted"/>
<dbReference type="AlphaFoldDB" id="A0A6I8LNY8"/>
<dbReference type="Proteomes" id="UP000399805">
    <property type="component" value="Unassembled WGS sequence"/>
</dbReference>
<feature type="transmembrane region" description="Helical" evidence="2">
    <location>
        <begin position="119"/>
        <end position="138"/>
    </location>
</feature>
<name>A0A6I8LNY8_9PSEU</name>
<evidence type="ECO:0000313" key="4">
    <source>
        <dbReference type="EMBL" id="VVJ18730.1"/>
    </source>
</evidence>
<accession>A0A6I8LNY8</accession>
<reference evidence="4 5" key="1">
    <citation type="submission" date="2019-09" db="EMBL/GenBank/DDBJ databases">
        <authorList>
            <person name="Leyn A S."/>
        </authorList>
    </citation>
    <scope>NUCLEOTIDE SEQUENCE [LARGE SCALE GENOMIC DNA]</scope>
    <source>
        <strain evidence="4">AA231_1</strain>
    </source>
</reference>
<organism evidence="4 5">
    <name type="scientific">Amycolatopsis camponoti</name>
    <dbReference type="NCBI Taxonomy" id="2606593"/>
    <lineage>
        <taxon>Bacteria</taxon>
        <taxon>Bacillati</taxon>
        <taxon>Actinomycetota</taxon>
        <taxon>Actinomycetes</taxon>
        <taxon>Pseudonocardiales</taxon>
        <taxon>Pseudonocardiaceae</taxon>
        <taxon>Amycolatopsis</taxon>
    </lineage>
</organism>
<gene>
    <name evidence="4" type="ORF">AA23TX_03751</name>
</gene>
<evidence type="ECO:0000259" key="3">
    <source>
        <dbReference type="PROSITE" id="PS50006"/>
    </source>
</evidence>
<dbReference type="RefSeq" id="WP_155543691.1">
    <property type="nucleotide sequence ID" value="NZ_CABVGP010000001.1"/>
</dbReference>